<comment type="subcellular location">
    <subcellularLocation>
        <location evidence="1">Secreted</location>
    </subcellularLocation>
</comment>
<evidence type="ECO:0000256" key="5">
    <source>
        <dbReference type="SAM" id="SignalP"/>
    </source>
</evidence>
<dbReference type="EMBL" id="KP988298">
    <property type="protein sequence ID" value="AKM49937.1"/>
    <property type="molecule type" value="mRNA"/>
</dbReference>
<protein>
    <submittedName>
        <fullName evidence="7">Interleukin 17D</fullName>
    </submittedName>
    <submittedName>
        <fullName evidence="6">Interleukin-17-3</fullName>
    </submittedName>
</protein>
<reference evidence="6" key="1">
    <citation type="journal article" date="2015" name="Dev. Comp. Immunol.">
        <title>IL-17 signaling components in bivalves: Comparative sequence analysis and involvement in the immune responses.</title>
        <authorList>
            <person name="Rosani U."/>
            <person name="Varotto L."/>
            <person name="Gerdol M."/>
            <person name="Pallavicini A."/>
            <person name="Venier P."/>
        </authorList>
    </citation>
    <scope>NUCLEOTIDE SEQUENCE</scope>
</reference>
<evidence type="ECO:0000313" key="6">
    <source>
        <dbReference type="EMBL" id="AKM49937.1"/>
    </source>
</evidence>
<evidence type="ECO:0000313" key="8">
    <source>
        <dbReference type="Proteomes" id="UP000596742"/>
    </source>
</evidence>
<evidence type="ECO:0000256" key="1">
    <source>
        <dbReference type="ARBA" id="ARBA00004613"/>
    </source>
</evidence>
<dbReference type="SUPFAM" id="SSF57501">
    <property type="entry name" value="Cystine-knot cytokines"/>
    <property type="match status" value="1"/>
</dbReference>
<dbReference type="InterPro" id="IPR029034">
    <property type="entry name" value="Cystine-knot_cytokine"/>
</dbReference>
<keyword evidence="8" id="KW-1185">Reference proteome</keyword>
<dbReference type="Gene3D" id="2.10.90.10">
    <property type="entry name" value="Cystine-knot cytokines"/>
    <property type="match status" value="1"/>
</dbReference>
<dbReference type="EMBL" id="UYJE01008968">
    <property type="protein sequence ID" value="VDI68894.1"/>
    <property type="molecule type" value="Genomic_DNA"/>
</dbReference>
<sequence>MNFINILKAVVLFIFYSFISVKGAPTCTDPSNLQTRFNSLNGGVDYRSLFFTEGWTQNTLEADFGQLVYFGIDKAQSSCPSTFLKGSNLPLMVRTSCPWYLEKTPYSAETFPHELYRASTKCTKCIDASGDQKCSPIQQKIQVLKRAGCANGYYKYEVTDTYIPVAFVCEQPREVVNDVQITTARPPADGPEEM</sequence>
<accession>A0A0G3Z975</accession>
<dbReference type="Proteomes" id="UP000596742">
    <property type="component" value="Unassembled WGS sequence"/>
</dbReference>
<name>A0A0G3Z975_MYTGA</name>
<evidence type="ECO:0000256" key="4">
    <source>
        <dbReference type="ARBA" id="ARBA00022729"/>
    </source>
</evidence>
<evidence type="ECO:0000256" key="2">
    <source>
        <dbReference type="ARBA" id="ARBA00007236"/>
    </source>
</evidence>
<dbReference type="Pfam" id="PF06083">
    <property type="entry name" value="IL17"/>
    <property type="match status" value="1"/>
</dbReference>
<proteinExistence type="evidence at transcript level"/>
<keyword evidence="4 5" id="KW-0732">Signal</keyword>
<evidence type="ECO:0000313" key="7">
    <source>
        <dbReference type="EMBL" id="VDI68894.1"/>
    </source>
</evidence>
<organism evidence="6">
    <name type="scientific">Mytilus galloprovincialis</name>
    <name type="common">Mediterranean mussel</name>
    <dbReference type="NCBI Taxonomy" id="29158"/>
    <lineage>
        <taxon>Eukaryota</taxon>
        <taxon>Metazoa</taxon>
        <taxon>Spiralia</taxon>
        <taxon>Lophotrochozoa</taxon>
        <taxon>Mollusca</taxon>
        <taxon>Bivalvia</taxon>
        <taxon>Autobranchia</taxon>
        <taxon>Pteriomorphia</taxon>
        <taxon>Mytilida</taxon>
        <taxon>Mytiloidea</taxon>
        <taxon>Mytilidae</taxon>
        <taxon>Mytilinae</taxon>
        <taxon>Mytilus</taxon>
    </lineage>
</organism>
<keyword evidence="3" id="KW-0964">Secreted</keyword>
<feature type="signal peptide" evidence="5">
    <location>
        <begin position="1"/>
        <end position="23"/>
    </location>
</feature>
<feature type="chain" id="PRO_5035990965" evidence="5">
    <location>
        <begin position="24"/>
        <end position="194"/>
    </location>
</feature>
<reference evidence="7" key="2">
    <citation type="submission" date="2018-11" db="EMBL/GenBank/DDBJ databases">
        <authorList>
            <person name="Alioto T."/>
            <person name="Alioto T."/>
        </authorList>
    </citation>
    <scope>NUCLEOTIDE SEQUENCE</scope>
</reference>
<dbReference type="InterPro" id="IPR010345">
    <property type="entry name" value="IL-17_fam"/>
</dbReference>
<dbReference type="GO" id="GO:0005576">
    <property type="term" value="C:extracellular region"/>
    <property type="evidence" value="ECO:0007669"/>
    <property type="project" value="UniProtKB-SubCell"/>
</dbReference>
<dbReference type="AlphaFoldDB" id="A0A0G3Z975"/>
<dbReference type="OrthoDB" id="6038945at2759"/>
<dbReference type="GO" id="GO:0005125">
    <property type="term" value="F:cytokine activity"/>
    <property type="evidence" value="ECO:0007669"/>
    <property type="project" value="InterPro"/>
</dbReference>
<comment type="similarity">
    <text evidence="2">Belongs to the IL-17 family.</text>
</comment>
<evidence type="ECO:0000256" key="3">
    <source>
        <dbReference type="ARBA" id="ARBA00022525"/>
    </source>
</evidence>
<gene>
    <name evidence="7" type="ORF">MGAL_10B035260</name>
</gene>